<evidence type="ECO:0000259" key="6">
    <source>
        <dbReference type="PROSITE" id="PS50011"/>
    </source>
</evidence>
<evidence type="ECO:0000256" key="2">
    <source>
        <dbReference type="ARBA" id="ARBA00022679"/>
    </source>
</evidence>
<dbReference type="PANTHER" id="PTHR11584:SF369">
    <property type="entry name" value="MITOGEN-ACTIVATED PROTEIN KINASE KINASE KINASE 19-RELATED"/>
    <property type="match status" value="1"/>
</dbReference>
<dbReference type="SMART" id="SM00220">
    <property type="entry name" value="S_TKc"/>
    <property type="match status" value="1"/>
</dbReference>
<evidence type="ECO:0000256" key="5">
    <source>
        <dbReference type="ARBA" id="ARBA00022840"/>
    </source>
</evidence>
<dbReference type="InterPro" id="IPR011009">
    <property type="entry name" value="Kinase-like_dom_sf"/>
</dbReference>
<keyword evidence="1" id="KW-0723">Serine/threonine-protein kinase</keyword>
<keyword evidence="3" id="KW-0547">Nucleotide-binding</keyword>
<keyword evidence="4 7" id="KW-0418">Kinase</keyword>
<dbReference type="eggNOG" id="KOG0198">
    <property type="taxonomic scope" value="Eukaryota"/>
</dbReference>
<dbReference type="Gene3D" id="1.10.510.10">
    <property type="entry name" value="Transferase(Phosphotransferase) domain 1"/>
    <property type="match status" value="1"/>
</dbReference>
<dbReference type="GO" id="GO:0005524">
    <property type="term" value="F:ATP binding"/>
    <property type="evidence" value="ECO:0007669"/>
    <property type="project" value="UniProtKB-KW"/>
</dbReference>
<dbReference type="AlphaFoldDB" id="G0QJZ5"/>
<gene>
    <name evidence="7" type="ORF">IMG5_010820</name>
</gene>
<evidence type="ECO:0000256" key="1">
    <source>
        <dbReference type="ARBA" id="ARBA00022527"/>
    </source>
</evidence>
<proteinExistence type="predicted"/>
<dbReference type="OrthoDB" id="25592at2759"/>
<dbReference type="RefSeq" id="XP_004039759.1">
    <property type="nucleotide sequence ID" value="XM_004039711.1"/>
</dbReference>
<evidence type="ECO:0000313" key="7">
    <source>
        <dbReference type="EMBL" id="EGR34455.1"/>
    </source>
</evidence>
<dbReference type="EC" id="2.7.11.1" evidence="7"/>
<dbReference type="SUPFAM" id="SSF56112">
    <property type="entry name" value="Protein kinase-like (PK-like)"/>
    <property type="match status" value="1"/>
</dbReference>
<dbReference type="InParanoid" id="G0QJZ5"/>
<keyword evidence="2 7" id="KW-0808">Transferase</keyword>
<evidence type="ECO:0000256" key="4">
    <source>
        <dbReference type="ARBA" id="ARBA00022777"/>
    </source>
</evidence>
<dbReference type="EMBL" id="GL983112">
    <property type="protein sequence ID" value="EGR34455.1"/>
    <property type="molecule type" value="Genomic_DNA"/>
</dbReference>
<feature type="domain" description="Protein kinase" evidence="6">
    <location>
        <begin position="1"/>
        <end position="247"/>
    </location>
</feature>
<keyword evidence="8" id="KW-1185">Reference proteome</keyword>
<evidence type="ECO:0000256" key="3">
    <source>
        <dbReference type="ARBA" id="ARBA00022741"/>
    </source>
</evidence>
<dbReference type="PANTHER" id="PTHR11584">
    <property type="entry name" value="SERINE/THREONINE PROTEIN KINASE"/>
    <property type="match status" value="1"/>
</dbReference>
<organism evidence="7 8">
    <name type="scientific">Ichthyophthirius multifiliis</name>
    <name type="common">White spot disease agent</name>
    <name type="synonym">Ich</name>
    <dbReference type="NCBI Taxonomy" id="5932"/>
    <lineage>
        <taxon>Eukaryota</taxon>
        <taxon>Sar</taxon>
        <taxon>Alveolata</taxon>
        <taxon>Ciliophora</taxon>
        <taxon>Intramacronucleata</taxon>
        <taxon>Oligohymenophorea</taxon>
        <taxon>Hymenostomatida</taxon>
        <taxon>Ophryoglenina</taxon>
        <taxon>Ichthyophthirius</taxon>
    </lineage>
</organism>
<dbReference type="InterPro" id="IPR000719">
    <property type="entry name" value="Prot_kinase_dom"/>
</dbReference>
<dbReference type="GO" id="GO:0004674">
    <property type="term" value="F:protein serine/threonine kinase activity"/>
    <property type="evidence" value="ECO:0007669"/>
    <property type="project" value="UniProtKB-KW"/>
</dbReference>
<dbReference type="PROSITE" id="PS50011">
    <property type="entry name" value="PROTEIN_KINASE_DOM"/>
    <property type="match status" value="1"/>
</dbReference>
<dbReference type="GeneID" id="14910644"/>
<name>G0QJZ5_ICHMU</name>
<protein>
    <submittedName>
        <fullName evidence="7">Protein kinase domain protein</fullName>
        <ecNumber evidence="7">2.7.11.1</ecNumber>
    </submittedName>
</protein>
<dbReference type="Proteomes" id="UP000008983">
    <property type="component" value="Unassembled WGS sequence"/>
</dbReference>
<reference evidence="7 8" key="1">
    <citation type="submission" date="2011-07" db="EMBL/GenBank/DDBJ databases">
        <authorList>
            <person name="Coyne R."/>
            <person name="Brami D."/>
            <person name="Johnson J."/>
            <person name="Hostetler J."/>
            <person name="Hannick L."/>
            <person name="Clark T."/>
            <person name="Cassidy-Hanley D."/>
            <person name="Inman J."/>
        </authorList>
    </citation>
    <scope>NUCLEOTIDE SEQUENCE [LARGE SCALE GENOMIC DNA]</scope>
    <source>
        <strain evidence="7 8">G5</strain>
    </source>
</reference>
<dbReference type="Pfam" id="PF00069">
    <property type="entry name" value="Pkinase"/>
    <property type="match status" value="1"/>
</dbReference>
<accession>G0QJZ5</accession>
<evidence type="ECO:0000313" key="8">
    <source>
        <dbReference type="Proteomes" id="UP000008983"/>
    </source>
</evidence>
<keyword evidence="5" id="KW-0067">ATP-binding</keyword>
<dbReference type="STRING" id="857967.G0QJZ5"/>
<sequence>MKKISNKIKNLQTILNPLYFKSKYKKNEERVVQGQDLIDGKLIAIKTVFKNEESGIDILQELVPGGSIGFLLESFHKFEIKLAIYFLKQIIQALYILHSNKIVHGNLKPNNILVDNYGYIKLTDINIFKNINYLKSYWSAPEVIIILKYIYYNNEKNKLLNEDKLLFSSDIWSAGIIFLQMINGYHPWQQGKDFLTIETIKKKFQNKVPFYLPKNISNEMALFINFMISKNPDSRLSAYELLKQSFLNEEFSRNDNYQNLNLLRRLIVIRYTIIIIKTLEKALSKNNFYTKIPKESTRIFELQFRRQQLILKFFKLVKDFQILIDL</sequence>